<dbReference type="RefSeq" id="WP_206904398.1">
    <property type="nucleotide sequence ID" value="NZ_JAFLVT010000017.1"/>
</dbReference>
<comment type="caution">
    <text evidence="2">The sequence shown here is derived from an EMBL/GenBank/DDBJ whole genome shotgun (WGS) entry which is preliminary data.</text>
</comment>
<keyword evidence="3" id="KW-1185">Reference proteome</keyword>
<dbReference type="EMBL" id="JAFLVT010000017">
    <property type="protein sequence ID" value="MBO0450082.1"/>
    <property type="molecule type" value="Genomic_DNA"/>
</dbReference>
<dbReference type="InterPro" id="IPR007737">
    <property type="entry name" value="Mga_HTH"/>
</dbReference>
<proteinExistence type="predicted"/>
<gene>
    <name evidence="2" type="ORF">JZO76_11175</name>
</gene>
<reference evidence="2 3" key="1">
    <citation type="submission" date="2021-03" db="EMBL/GenBank/DDBJ databases">
        <title>Enterococcal diversity collection.</title>
        <authorList>
            <person name="Gilmore M.S."/>
            <person name="Schwartzman J."/>
            <person name="Van Tyne D."/>
            <person name="Martin M."/>
            <person name="Earl A.M."/>
            <person name="Manson A.L."/>
            <person name="Straub T."/>
            <person name="Salamzade R."/>
            <person name="Saavedra J."/>
            <person name="Lebreton F."/>
            <person name="Prichula J."/>
            <person name="Schaufler K."/>
            <person name="Gaca A."/>
            <person name="Sgardioli B."/>
            <person name="Wagenaar J."/>
            <person name="Strong T."/>
        </authorList>
    </citation>
    <scope>NUCLEOTIDE SEQUENCE [LARGE SCALE GENOMIC DNA]</scope>
    <source>
        <strain evidence="2 3">MJM12</strain>
    </source>
</reference>
<feature type="domain" description="Mga helix-turn-helix" evidence="1">
    <location>
        <begin position="87"/>
        <end position="166"/>
    </location>
</feature>
<dbReference type="Pfam" id="PF05043">
    <property type="entry name" value="Mga"/>
    <property type="match status" value="1"/>
</dbReference>
<name>A0ABS3H9E6_9ENTE</name>
<dbReference type="Proteomes" id="UP000664256">
    <property type="component" value="Unassembled WGS sequence"/>
</dbReference>
<evidence type="ECO:0000259" key="1">
    <source>
        <dbReference type="Pfam" id="PF05043"/>
    </source>
</evidence>
<sequence>MVINELFSIVLDKISSEKRDLLHHINNQRGPHFSINQLSIELNMNYKKAAQLVLELEEDFLALGWGSLVPEKGIVIWKKDNSKETAYLRFLVQKSLGYQILKAILLTPEKTLPQFCQEHFISQSTLLRRIRPLSLYLKKYDVWLNAGQMTITSSDEENVQAVFFKLLGVGAFGADLFAADISLEEELRVLDKLAHQGASLLNEWVGLSCLLIARLRLKNHHPLPKPSCPPPLFLAKAKILEDYFANFSCDAAEIENAACSLYFKLFTNHYLSENDWRIKKVTQQFTDFLARGIPTATISQDFIVKLQKDYFYQPLTKSEATVLQCNIFLIFYLLESPALLAATRLQTMLPTVVTQKDNYQELVTFCQLFLCEYEYYLEKTLLSAQQVKDLPYFLAESVYPYVEKKHYQIELFVGIQPLPNYYMMTSLTNFLNQIKFVSYEIYQENTNYDFYIGVTKDHFTADKEIYLLALQHHAYQGELFQHLLDALQKKAQNPFSFAPTTLKKQSSLSLT</sequence>
<organism evidence="2 3">
    <name type="scientific">Candidatus Enterococcus myersii</name>
    <dbReference type="NCBI Taxonomy" id="2815322"/>
    <lineage>
        <taxon>Bacteria</taxon>
        <taxon>Bacillati</taxon>
        <taxon>Bacillota</taxon>
        <taxon>Bacilli</taxon>
        <taxon>Lactobacillales</taxon>
        <taxon>Enterococcaceae</taxon>
        <taxon>Enterococcus</taxon>
    </lineage>
</organism>
<accession>A0ABS3H9E6</accession>
<dbReference type="InterPro" id="IPR036388">
    <property type="entry name" value="WH-like_DNA-bd_sf"/>
</dbReference>
<evidence type="ECO:0000313" key="2">
    <source>
        <dbReference type="EMBL" id="MBO0450082.1"/>
    </source>
</evidence>
<protein>
    <submittedName>
        <fullName evidence="2">Helix-turn-helix domain-containing protein</fullName>
    </submittedName>
</protein>
<evidence type="ECO:0000313" key="3">
    <source>
        <dbReference type="Proteomes" id="UP000664256"/>
    </source>
</evidence>
<dbReference type="Gene3D" id="1.10.10.10">
    <property type="entry name" value="Winged helix-like DNA-binding domain superfamily/Winged helix DNA-binding domain"/>
    <property type="match status" value="1"/>
</dbReference>